<proteinExistence type="predicted"/>
<evidence type="ECO:0000313" key="2">
    <source>
        <dbReference type="WBParaSite" id="SPAL_0001151000.1"/>
    </source>
</evidence>
<sequence>MSSEADFYLNGLIYKHNCRIWGMGNPRAVDRSEREGKKVTVWCGITSSRVIGPYFFENESGSQETVSAQNYRDMIQNYLMPELEDTKGIWFTQDEYPAHNDRKAINLLKTIFDNRLISMNSIFKWPGYSPDLLATDFFLWGYLKERVFESNPKTLEDLKSNIENAIDGIEKSTLKKVFQNVIERMRLCEQSNGGHLNDVIHNI</sequence>
<dbReference type="STRING" id="174720.A0A0N5C0I2"/>
<dbReference type="WBParaSite" id="SPAL_0001151000.1">
    <property type="protein sequence ID" value="SPAL_0001151000.1"/>
    <property type="gene ID" value="SPAL_0001151000"/>
</dbReference>
<evidence type="ECO:0000313" key="1">
    <source>
        <dbReference type="Proteomes" id="UP000046392"/>
    </source>
</evidence>
<dbReference type="Gene3D" id="3.30.420.10">
    <property type="entry name" value="Ribonuclease H-like superfamily/Ribonuclease H"/>
    <property type="match status" value="1"/>
</dbReference>
<organism evidence="1 2">
    <name type="scientific">Strongyloides papillosus</name>
    <name type="common">Intestinal threadworm</name>
    <dbReference type="NCBI Taxonomy" id="174720"/>
    <lineage>
        <taxon>Eukaryota</taxon>
        <taxon>Metazoa</taxon>
        <taxon>Ecdysozoa</taxon>
        <taxon>Nematoda</taxon>
        <taxon>Chromadorea</taxon>
        <taxon>Rhabditida</taxon>
        <taxon>Tylenchina</taxon>
        <taxon>Panagrolaimomorpha</taxon>
        <taxon>Strongyloidoidea</taxon>
        <taxon>Strongyloididae</taxon>
        <taxon>Strongyloides</taxon>
    </lineage>
</organism>
<dbReference type="PANTHER" id="PTHR47326:SF1">
    <property type="entry name" value="HTH PSQ-TYPE DOMAIN-CONTAINING PROTEIN"/>
    <property type="match status" value="1"/>
</dbReference>
<accession>A0A0N5C0I2</accession>
<dbReference type="AlphaFoldDB" id="A0A0N5C0I2"/>
<dbReference type="Proteomes" id="UP000046392">
    <property type="component" value="Unplaced"/>
</dbReference>
<reference evidence="2" key="1">
    <citation type="submission" date="2017-02" db="UniProtKB">
        <authorList>
            <consortium name="WormBaseParasite"/>
        </authorList>
    </citation>
    <scope>IDENTIFICATION</scope>
</reference>
<protein>
    <submittedName>
        <fullName evidence="2">DDE_3 domain-containing protein</fullName>
    </submittedName>
</protein>
<dbReference type="PANTHER" id="PTHR47326">
    <property type="entry name" value="TRANSPOSABLE ELEMENT TC3 TRANSPOSASE-LIKE PROTEIN"/>
    <property type="match status" value="1"/>
</dbReference>
<dbReference type="InterPro" id="IPR036397">
    <property type="entry name" value="RNaseH_sf"/>
</dbReference>
<keyword evidence="1" id="KW-1185">Reference proteome</keyword>
<name>A0A0N5C0I2_STREA</name>
<dbReference type="GO" id="GO:0003676">
    <property type="term" value="F:nucleic acid binding"/>
    <property type="evidence" value="ECO:0007669"/>
    <property type="project" value="InterPro"/>
</dbReference>